<dbReference type="GO" id="GO:0005524">
    <property type="term" value="F:ATP binding"/>
    <property type="evidence" value="ECO:0007669"/>
    <property type="project" value="UniProtKB-KW"/>
</dbReference>
<keyword evidence="8" id="KW-0862">Zinc</keyword>
<gene>
    <name evidence="13" type="ORF">pHSJD-312_00144</name>
</gene>
<evidence type="ECO:0000256" key="2">
    <source>
        <dbReference type="ARBA" id="ARBA00012417"/>
    </source>
</evidence>
<sequence>MSLLANRYRPKLFKEVTGQGHIPSILLNQVKNRNITNSYIFKGPKGSGKTTSARILAKAINCLSPIDGEPCLQCENCKSIENNTSIDIYELDAASNNGIDNIREIIDSIRYAPSNLKYKVYIIDEAHRLSAQAADAFLKTLEEPPSYVVFILATTDANQLPATIRSRCQLFDFRRIAVEDILTRLKHINLLEKGDLEEKSLMLIAKLADGALRDAVSLLEKVISSNKKSYEDIVELLGVASNEICLKITEKLINKKSDEAVEEFYTIIKSGKSIEIFINDLMTTFRNIMLIKCGADTNIIAMNENYIKKVQYFAKQINFENIFEIIDILQDAESKLRKTSQVSILVEMTLIKISRLNRNKQINSDFPNDLEDIEIEEIEINSINNNIANNNIEEKGNNILLDQIRTNIVNYLKNKTNPNLVYISNIINNSAFKEDFDENIIRISVAISTNKKENDYAIDYLKEFETSENYIKREIISAFSKNNINTQFEIVIE</sequence>
<evidence type="ECO:0000256" key="5">
    <source>
        <dbReference type="ARBA" id="ARBA00022705"/>
    </source>
</evidence>
<dbReference type="SUPFAM" id="SSF52540">
    <property type="entry name" value="P-loop containing nucleoside triphosphate hydrolases"/>
    <property type="match status" value="1"/>
</dbReference>
<evidence type="ECO:0000256" key="1">
    <source>
        <dbReference type="ARBA" id="ARBA00006360"/>
    </source>
</evidence>
<dbReference type="InterPro" id="IPR003593">
    <property type="entry name" value="AAA+_ATPase"/>
</dbReference>
<keyword evidence="3 13" id="KW-0808">Transferase</keyword>
<protein>
    <recommendedName>
        <fullName evidence="2">DNA-directed DNA polymerase</fullName>
        <ecNumber evidence="2">2.7.7.7</ecNumber>
    </recommendedName>
</protein>
<keyword evidence="7" id="KW-0547">Nucleotide-binding</keyword>
<keyword evidence="13" id="KW-0614">Plasmid</keyword>
<keyword evidence="9" id="KW-0067">ATP-binding</keyword>
<dbReference type="Gene3D" id="3.40.50.300">
    <property type="entry name" value="P-loop containing nucleotide triphosphate hydrolases"/>
    <property type="match status" value="1"/>
</dbReference>
<dbReference type="InterPro" id="IPR045085">
    <property type="entry name" value="HLD_clamp_pol_III_gamma_tau"/>
</dbReference>
<reference evidence="13" key="1">
    <citation type="journal article" date="2018" name="Sci. Rep.">
        <title>Novel Clade C-I Clostridium difficile strains escape diagnostic tests, differ in pathogenicity potential and carry toxins on extrachromosomal elements.</title>
        <authorList>
            <person name="Ramirez-Vargas G."/>
            <person name="Lopez-Urena D."/>
            <person name="Badilla A."/>
            <person name="Orozco-Aguilar J."/>
            <person name="Murillo T."/>
            <person name="Rojas P."/>
            <person name="Riedel T."/>
            <person name="Overmann J."/>
            <person name="Gonzalez G."/>
            <person name="Chaves-Olarte E."/>
            <person name="Quesada-Gomez C."/>
            <person name="Rodriguez C."/>
        </authorList>
    </citation>
    <scope>NUCLEOTIDE SEQUENCE</scope>
    <source>
        <strain evidence="13">HSJD-312</strain>
        <plasmid evidence="13">pHSJD-312</plasmid>
    </source>
</reference>
<evidence type="ECO:0000259" key="12">
    <source>
        <dbReference type="SMART" id="SM00382"/>
    </source>
</evidence>
<dbReference type="SUPFAM" id="SSF48019">
    <property type="entry name" value="post-AAA+ oligomerization domain-like"/>
    <property type="match status" value="1"/>
</dbReference>
<evidence type="ECO:0000256" key="6">
    <source>
        <dbReference type="ARBA" id="ARBA00022723"/>
    </source>
</evidence>
<dbReference type="InterPro" id="IPR012763">
    <property type="entry name" value="DNA_pol_III_sug/sutau_N"/>
</dbReference>
<dbReference type="PANTHER" id="PTHR11669">
    <property type="entry name" value="REPLICATION FACTOR C / DNA POLYMERASE III GAMMA-TAU SUBUNIT"/>
    <property type="match status" value="1"/>
</dbReference>
<dbReference type="InterPro" id="IPR022754">
    <property type="entry name" value="DNA_pol_III_gamma-3"/>
</dbReference>
<dbReference type="EMBL" id="MG973074">
    <property type="protein sequence ID" value="AYD68765.1"/>
    <property type="molecule type" value="Genomic_DNA"/>
</dbReference>
<feature type="domain" description="AAA+ ATPase" evidence="12">
    <location>
        <begin position="35"/>
        <end position="177"/>
    </location>
</feature>
<dbReference type="Pfam" id="PF12169">
    <property type="entry name" value="DNA_pol3_gamma3"/>
    <property type="match status" value="1"/>
</dbReference>
<dbReference type="GO" id="GO:0003887">
    <property type="term" value="F:DNA-directed DNA polymerase activity"/>
    <property type="evidence" value="ECO:0007669"/>
    <property type="project" value="UniProtKB-KW"/>
</dbReference>
<dbReference type="PANTHER" id="PTHR11669:SF0">
    <property type="entry name" value="PROTEIN STICHEL-LIKE 2"/>
    <property type="match status" value="1"/>
</dbReference>
<dbReference type="GO" id="GO:0009360">
    <property type="term" value="C:DNA polymerase III complex"/>
    <property type="evidence" value="ECO:0007669"/>
    <property type="project" value="InterPro"/>
</dbReference>
<dbReference type="InterPro" id="IPR050238">
    <property type="entry name" value="DNA_Rep/Repair_Clamp_Loader"/>
</dbReference>
<dbReference type="InterPro" id="IPR027417">
    <property type="entry name" value="P-loop_NTPase"/>
</dbReference>
<dbReference type="RefSeq" id="WP_021383406.1">
    <property type="nucleotide sequence ID" value="NZ_LJCL01000008.1"/>
</dbReference>
<dbReference type="Gene3D" id="1.10.8.60">
    <property type="match status" value="1"/>
</dbReference>
<geneLocation type="plasmid" evidence="13">
    <name>pHSJD-312</name>
</geneLocation>
<dbReference type="Pfam" id="PF13177">
    <property type="entry name" value="DNA_pol3_delta2"/>
    <property type="match status" value="1"/>
</dbReference>
<dbReference type="NCBIfam" id="TIGR02397">
    <property type="entry name" value="dnaX_nterm"/>
    <property type="match status" value="1"/>
</dbReference>
<dbReference type="FunFam" id="3.40.50.300:FF:000014">
    <property type="entry name" value="DNA polymerase III subunit gamma/tau"/>
    <property type="match status" value="1"/>
</dbReference>
<evidence type="ECO:0000256" key="8">
    <source>
        <dbReference type="ARBA" id="ARBA00022833"/>
    </source>
</evidence>
<dbReference type="GO" id="GO:0046872">
    <property type="term" value="F:metal ion binding"/>
    <property type="evidence" value="ECO:0007669"/>
    <property type="project" value="UniProtKB-KW"/>
</dbReference>
<dbReference type="GO" id="GO:0006261">
    <property type="term" value="P:DNA-templated DNA replication"/>
    <property type="evidence" value="ECO:0007669"/>
    <property type="project" value="TreeGrafter"/>
</dbReference>
<comment type="catalytic activity">
    <reaction evidence="11">
        <text>DNA(n) + a 2'-deoxyribonucleoside 5'-triphosphate = DNA(n+1) + diphosphate</text>
        <dbReference type="Rhea" id="RHEA:22508"/>
        <dbReference type="Rhea" id="RHEA-COMP:17339"/>
        <dbReference type="Rhea" id="RHEA-COMP:17340"/>
        <dbReference type="ChEBI" id="CHEBI:33019"/>
        <dbReference type="ChEBI" id="CHEBI:61560"/>
        <dbReference type="ChEBI" id="CHEBI:173112"/>
        <dbReference type="EC" id="2.7.7.7"/>
    </reaction>
</comment>
<dbReference type="CDD" id="cd18137">
    <property type="entry name" value="HLD_clamp_pol_III_gamma_tau"/>
    <property type="match status" value="1"/>
</dbReference>
<dbReference type="NCBIfam" id="NF004046">
    <property type="entry name" value="PRK05563.1"/>
    <property type="match status" value="1"/>
</dbReference>
<evidence type="ECO:0000256" key="10">
    <source>
        <dbReference type="ARBA" id="ARBA00022932"/>
    </source>
</evidence>
<keyword evidence="10" id="KW-0239">DNA-directed DNA polymerase</keyword>
<dbReference type="Pfam" id="PF22608">
    <property type="entry name" value="DNAX_ATPase_lid"/>
    <property type="match status" value="1"/>
</dbReference>
<comment type="similarity">
    <text evidence="1">Belongs to the DnaX/STICHEL family.</text>
</comment>
<keyword evidence="6" id="KW-0479">Metal-binding</keyword>
<dbReference type="CDD" id="cd00009">
    <property type="entry name" value="AAA"/>
    <property type="match status" value="1"/>
</dbReference>
<dbReference type="SMART" id="SM00382">
    <property type="entry name" value="AAA"/>
    <property type="match status" value="1"/>
</dbReference>
<evidence type="ECO:0000256" key="4">
    <source>
        <dbReference type="ARBA" id="ARBA00022695"/>
    </source>
</evidence>
<dbReference type="Gene3D" id="1.20.272.10">
    <property type="match status" value="1"/>
</dbReference>
<proteinExistence type="inferred from homology"/>
<evidence type="ECO:0000313" key="13">
    <source>
        <dbReference type="EMBL" id="AYD68765.1"/>
    </source>
</evidence>
<dbReference type="GO" id="GO:0003677">
    <property type="term" value="F:DNA binding"/>
    <property type="evidence" value="ECO:0007669"/>
    <property type="project" value="InterPro"/>
</dbReference>
<dbReference type="AlphaFoldDB" id="A0A386JCB8"/>
<keyword evidence="5" id="KW-0235">DNA replication</keyword>
<name>A0A386JCB8_CLODI</name>
<dbReference type="EC" id="2.7.7.7" evidence="2"/>
<evidence type="ECO:0000256" key="11">
    <source>
        <dbReference type="ARBA" id="ARBA00049244"/>
    </source>
</evidence>
<dbReference type="InterPro" id="IPR008921">
    <property type="entry name" value="DNA_pol3_clamp-load_cplx_C"/>
</dbReference>
<accession>A0A386JCB8</accession>
<keyword evidence="4 13" id="KW-0548">Nucleotidyltransferase</keyword>
<evidence type="ECO:0000256" key="3">
    <source>
        <dbReference type="ARBA" id="ARBA00022679"/>
    </source>
</evidence>
<evidence type="ECO:0000256" key="7">
    <source>
        <dbReference type="ARBA" id="ARBA00022741"/>
    </source>
</evidence>
<evidence type="ECO:0000256" key="9">
    <source>
        <dbReference type="ARBA" id="ARBA00022840"/>
    </source>
</evidence>
<organism evidence="13">
    <name type="scientific">Clostridioides difficile</name>
    <name type="common">Peptoclostridium difficile</name>
    <dbReference type="NCBI Taxonomy" id="1496"/>
    <lineage>
        <taxon>Bacteria</taxon>
        <taxon>Bacillati</taxon>
        <taxon>Bacillota</taxon>
        <taxon>Clostridia</taxon>
        <taxon>Peptostreptococcales</taxon>
        <taxon>Peptostreptococcaceae</taxon>
        <taxon>Clostridioides</taxon>
    </lineage>
</organism>